<evidence type="ECO:0000256" key="10">
    <source>
        <dbReference type="ARBA" id="ARBA00075773"/>
    </source>
</evidence>
<keyword evidence="4 11" id="KW-0853">WD repeat</keyword>
<dbReference type="GO" id="GO:0006364">
    <property type="term" value="P:rRNA processing"/>
    <property type="evidence" value="ECO:0007669"/>
    <property type="project" value="UniProtKB-KW"/>
</dbReference>
<accession>A0A915I9U3</accession>
<organism evidence="13 14">
    <name type="scientific">Romanomermis culicivorax</name>
    <name type="common">Nematode worm</name>
    <dbReference type="NCBI Taxonomy" id="13658"/>
    <lineage>
        <taxon>Eukaryota</taxon>
        <taxon>Metazoa</taxon>
        <taxon>Ecdysozoa</taxon>
        <taxon>Nematoda</taxon>
        <taxon>Enoplea</taxon>
        <taxon>Dorylaimia</taxon>
        <taxon>Mermithida</taxon>
        <taxon>Mermithoidea</taxon>
        <taxon>Mermithidae</taxon>
        <taxon>Romanomermis</taxon>
    </lineage>
</organism>
<feature type="region of interest" description="Disordered" evidence="12">
    <location>
        <begin position="159"/>
        <end position="186"/>
    </location>
</feature>
<dbReference type="PANTHER" id="PTHR18359:SF0">
    <property type="entry name" value="U3 SMALL NUCLEOLAR RNA-ASSOCIATED PROTEIN 18 HOMOLOG"/>
    <property type="match status" value="1"/>
</dbReference>
<feature type="repeat" description="WD" evidence="11">
    <location>
        <begin position="347"/>
        <end position="388"/>
    </location>
</feature>
<dbReference type="SUPFAM" id="SSF50978">
    <property type="entry name" value="WD40 repeat-like"/>
    <property type="match status" value="1"/>
</dbReference>
<dbReference type="InterPro" id="IPR036322">
    <property type="entry name" value="WD40_repeat_dom_sf"/>
</dbReference>
<keyword evidence="5" id="KW-0677">Repeat</keyword>
<dbReference type="WBParaSite" id="nRc.2.0.1.t10945-RA">
    <property type="protein sequence ID" value="nRc.2.0.1.t10945-RA"/>
    <property type="gene ID" value="nRc.2.0.1.g10945"/>
</dbReference>
<evidence type="ECO:0000256" key="1">
    <source>
        <dbReference type="ARBA" id="ARBA00004604"/>
    </source>
</evidence>
<evidence type="ECO:0000256" key="8">
    <source>
        <dbReference type="ARBA" id="ARBA00058527"/>
    </source>
</evidence>
<comment type="function">
    <text evidence="8">Part of the small subunit (SSU) processome, first precursor of the small eukaryotic ribosomal subunit. During the assembly of the SSU processome in the nucleolus, many ribosome biogenesis factors, an RNA chaperone and ribosomal proteins associate with the nascent pre-rRNA and work in concert to generate RNA folding, modifications, rearrangements and cleavage as well as targeted degradation of pre-ribosomal RNA by the RNA exosome. Involved in nucleolar processing of pre-18S ribosomal RNA.</text>
</comment>
<comment type="similarity">
    <text evidence="7">Belongs to the WD repeat UTP18 family.</text>
</comment>
<evidence type="ECO:0000256" key="5">
    <source>
        <dbReference type="ARBA" id="ARBA00022737"/>
    </source>
</evidence>
<protein>
    <recommendedName>
        <fullName evidence="9">U3 small nucleolar RNA-associated protein 18 homolog</fullName>
    </recommendedName>
    <alternativeName>
        <fullName evidence="10">WD repeat-containing protein 50</fullName>
    </alternativeName>
</protein>
<dbReference type="PROSITE" id="PS50082">
    <property type="entry name" value="WD_REPEATS_2"/>
    <property type="match status" value="1"/>
</dbReference>
<evidence type="ECO:0000313" key="14">
    <source>
        <dbReference type="WBParaSite" id="nRc.2.0.1.t10945-RA"/>
    </source>
</evidence>
<sequence length="524" mass="58669">MQAAQSSTFGDRPKILGNDADELKALERAVFGGDEEFSQNLHDFVRAAPANDDDNDKDEGDDSASTSSEDEGPSEEAIKRVDSATKSSNAEKKAAWVDDDDESRFEFLPAFSSLDIPKNARKFAKITSFDADEIKDAKHYVQKLKSQYEKSIIAQPTWAKVSDDKTKKRRRRNYSDDEEDDSDDDLLKRTGDYIGKSINLPKDNLEFKRSCDVTASNKIKATVNTTEFHKQARVLLVSGYTQQIMLFQIDDDENSLLHSVKFDKFPIETAHFSADGESVIVGSPMHPHFYVYDMHGNKITKIDPIRNLNHQRMPSFVVSPDDRTIAFSGRNGSIHLLAAKTYDYIATLKMNGQVGTTCFSSTGENLYTHGDDGQVYVWDVNSRRCVHKFFDEGCIKGTSLAVSGDDRYIACGSNTGVVNLYDASDIGTETSPKPIKSIMNLTTPVTRLKFNGNGEILASSSNMRDNAVKMFHLASRSTYSNFPHEREKVNKVESLDFSPNNGYFVCGTNKGQALLYRLFHYDSY</sequence>
<dbReference type="AlphaFoldDB" id="A0A915I9U3"/>
<evidence type="ECO:0000256" key="11">
    <source>
        <dbReference type="PROSITE-ProRule" id="PRU00221"/>
    </source>
</evidence>
<keyword evidence="13" id="KW-1185">Reference proteome</keyword>
<dbReference type="SMART" id="SM00320">
    <property type="entry name" value="WD40"/>
    <property type="match status" value="6"/>
</dbReference>
<proteinExistence type="inferred from homology"/>
<evidence type="ECO:0000256" key="6">
    <source>
        <dbReference type="ARBA" id="ARBA00023242"/>
    </source>
</evidence>
<evidence type="ECO:0000256" key="4">
    <source>
        <dbReference type="ARBA" id="ARBA00022574"/>
    </source>
</evidence>
<keyword evidence="6" id="KW-0539">Nucleus</keyword>
<evidence type="ECO:0000256" key="7">
    <source>
        <dbReference type="ARBA" id="ARBA00025767"/>
    </source>
</evidence>
<reference evidence="14" key="1">
    <citation type="submission" date="2022-11" db="UniProtKB">
        <authorList>
            <consortium name="WormBaseParasite"/>
        </authorList>
    </citation>
    <scope>IDENTIFICATION</scope>
</reference>
<name>A0A915I9U3_ROMCU</name>
<evidence type="ECO:0000256" key="3">
    <source>
        <dbReference type="ARBA" id="ARBA00022553"/>
    </source>
</evidence>
<dbReference type="Pfam" id="PF00400">
    <property type="entry name" value="WD40"/>
    <property type="match status" value="1"/>
</dbReference>
<keyword evidence="3" id="KW-0597">Phosphoprotein</keyword>
<dbReference type="InterPro" id="IPR015943">
    <property type="entry name" value="WD40/YVTN_repeat-like_dom_sf"/>
</dbReference>
<dbReference type="Proteomes" id="UP000887565">
    <property type="component" value="Unplaced"/>
</dbReference>
<evidence type="ECO:0000256" key="9">
    <source>
        <dbReference type="ARBA" id="ARBA00074442"/>
    </source>
</evidence>
<dbReference type="PANTHER" id="PTHR18359">
    <property type="entry name" value="WD-REPEAT PROTEIN-RELATED"/>
    <property type="match status" value="1"/>
</dbReference>
<feature type="region of interest" description="Disordered" evidence="12">
    <location>
        <begin position="41"/>
        <end position="99"/>
    </location>
</feature>
<dbReference type="OMA" id="DLNRATY"/>
<evidence type="ECO:0000256" key="12">
    <source>
        <dbReference type="SAM" id="MobiDB-lite"/>
    </source>
</evidence>
<evidence type="ECO:0000313" key="13">
    <source>
        <dbReference type="Proteomes" id="UP000887565"/>
    </source>
</evidence>
<dbReference type="FunFam" id="2.130.10.10:FF:000121">
    <property type="entry name" value="U3 small nucleolar RNA-associated protein 18 homolog"/>
    <property type="match status" value="1"/>
</dbReference>
<dbReference type="InterPro" id="IPR001680">
    <property type="entry name" value="WD40_rpt"/>
</dbReference>
<comment type="subcellular location">
    <subcellularLocation>
        <location evidence="1">Nucleus</location>
        <location evidence="1">Nucleolus</location>
    </subcellularLocation>
</comment>
<dbReference type="InterPro" id="IPR045161">
    <property type="entry name" value="Utp18"/>
</dbReference>
<keyword evidence="2" id="KW-0698">rRNA processing</keyword>
<feature type="compositionally biased region" description="Basic and acidic residues" evidence="12">
    <location>
        <begin position="76"/>
        <end position="96"/>
    </location>
</feature>
<dbReference type="Gene3D" id="2.130.10.10">
    <property type="entry name" value="YVTN repeat-like/Quinoprotein amine dehydrogenase"/>
    <property type="match status" value="1"/>
</dbReference>
<dbReference type="GO" id="GO:0032040">
    <property type="term" value="C:small-subunit processome"/>
    <property type="evidence" value="ECO:0007669"/>
    <property type="project" value="TreeGrafter"/>
</dbReference>
<evidence type="ECO:0000256" key="2">
    <source>
        <dbReference type="ARBA" id="ARBA00022552"/>
    </source>
</evidence>
<feature type="compositionally biased region" description="Acidic residues" evidence="12">
    <location>
        <begin position="51"/>
        <end position="74"/>
    </location>
</feature>
<dbReference type="GO" id="GO:0034388">
    <property type="term" value="C:Pwp2p-containing subcomplex of 90S preribosome"/>
    <property type="evidence" value="ECO:0007669"/>
    <property type="project" value="TreeGrafter"/>
</dbReference>